<keyword evidence="2 5" id="KW-0689">Ribosomal protein</keyword>
<gene>
    <name evidence="5" type="primary">RPL35</name>
    <name evidence="5" type="ORF">HK103_007235</name>
</gene>
<evidence type="ECO:0000313" key="6">
    <source>
        <dbReference type="Proteomes" id="UP001210925"/>
    </source>
</evidence>
<dbReference type="SUPFAM" id="SSF46561">
    <property type="entry name" value="Ribosomal protein L29 (L29p)"/>
    <property type="match status" value="1"/>
</dbReference>
<dbReference type="EMBL" id="JADGKB010000087">
    <property type="protein sequence ID" value="KAJ3254353.1"/>
    <property type="molecule type" value="Genomic_DNA"/>
</dbReference>
<dbReference type="Gene3D" id="1.10.287.310">
    <property type="match status" value="1"/>
</dbReference>
<dbReference type="GO" id="GO:0006412">
    <property type="term" value="P:translation"/>
    <property type="evidence" value="ECO:0007669"/>
    <property type="project" value="InterPro"/>
</dbReference>
<dbReference type="FunFam" id="1.10.287.310:FF:000002">
    <property type="entry name" value="60S ribosomal protein L35"/>
    <property type="match status" value="1"/>
</dbReference>
<keyword evidence="6" id="KW-1185">Reference proteome</keyword>
<proteinExistence type="inferred from homology"/>
<evidence type="ECO:0000256" key="4">
    <source>
        <dbReference type="SAM" id="Coils"/>
    </source>
</evidence>
<name>A0AAD5Y1J4_9FUNG</name>
<reference evidence="5" key="1">
    <citation type="submission" date="2020-05" db="EMBL/GenBank/DDBJ databases">
        <title>Phylogenomic resolution of chytrid fungi.</title>
        <authorList>
            <person name="Stajich J.E."/>
            <person name="Amses K."/>
            <person name="Simmons R."/>
            <person name="Seto K."/>
            <person name="Myers J."/>
            <person name="Bonds A."/>
            <person name="Quandt C.A."/>
            <person name="Barry K."/>
            <person name="Liu P."/>
            <person name="Grigoriev I."/>
            <person name="Longcore J.E."/>
            <person name="James T.Y."/>
        </authorList>
    </citation>
    <scope>NUCLEOTIDE SEQUENCE</scope>
    <source>
        <strain evidence="5">PLAUS21</strain>
    </source>
</reference>
<comment type="similarity">
    <text evidence="1">Belongs to the universal ribosomal protein uL29 family.</text>
</comment>
<dbReference type="HAMAP" id="MF_00374">
    <property type="entry name" value="Ribosomal_uL29"/>
    <property type="match status" value="1"/>
</dbReference>
<dbReference type="PANTHER" id="PTHR45722">
    <property type="entry name" value="60S RIBOSOMAL PROTEIN L35"/>
    <property type="match status" value="1"/>
</dbReference>
<evidence type="ECO:0000256" key="2">
    <source>
        <dbReference type="ARBA" id="ARBA00022980"/>
    </source>
</evidence>
<evidence type="ECO:0000256" key="1">
    <source>
        <dbReference type="ARBA" id="ARBA00009254"/>
    </source>
</evidence>
<dbReference type="Gene3D" id="6.10.250.3450">
    <property type="match status" value="1"/>
</dbReference>
<evidence type="ECO:0000256" key="3">
    <source>
        <dbReference type="ARBA" id="ARBA00023274"/>
    </source>
</evidence>
<evidence type="ECO:0000313" key="5">
    <source>
        <dbReference type="EMBL" id="KAJ3254353.1"/>
    </source>
</evidence>
<feature type="coiled-coil region" evidence="4">
    <location>
        <begin position="7"/>
        <end position="34"/>
    </location>
</feature>
<keyword evidence="3" id="KW-0687">Ribonucleoprotein</keyword>
<dbReference type="GO" id="GO:0003735">
    <property type="term" value="F:structural constituent of ribosome"/>
    <property type="evidence" value="ECO:0007669"/>
    <property type="project" value="InterPro"/>
</dbReference>
<keyword evidence="4" id="KW-0175">Coiled coil</keyword>
<dbReference type="InterPro" id="IPR001854">
    <property type="entry name" value="Ribosomal_uL29"/>
</dbReference>
<sequence>MTHVKAYELREKTKAELTSQLEDLKKELVSLRVKRSVGGAAPKFAKIGIVRKSIARVLTVMSHNQREQLRLFYKGKKYVPLDLRAKKTRAIRRRLTADEAGKKTLKQIKKETHFPQRKYAIKA</sequence>
<dbReference type="FunFam" id="6.10.250.3450:FF:000001">
    <property type="entry name" value="60S ribosomal protein L35"/>
    <property type="match status" value="1"/>
</dbReference>
<dbReference type="AlphaFoldDB" id="A0AAD5Y1J4"/>
<accession>A0AAD5Y1J4</accession>
<dbReference type="InterPro" id="IPR045059">
    <property type="entry name" value="Ribosomal_uL29_euk"/>
</dbReference>
<dbReference type="PANTHER" id="PTHR45722:SF2">
    <property type="entry name" value="LARGE RIBOSOMAL SUBUNIT PROTEIN UL29-RELATED"/>
    <property type="match status" value="1"/>
</dbReference>
<dbReference type="NCBIfam" id="TIGR00012">
    <property type="entry name" value="L29"/>
    <property type="match status" value="1"/>
</dbReference>
<dbReference type="Pfam" id="PF00831">
    <property type="entry name" value="Ribosomal_L29"/>
    <property type="match status" value="1"/>
</dbReference>
<protein>
    <submittedName>
        <fullName evidence="5">60S ribosomal protein L35</fullName>
    </submittedName>
</protein>
<organism evidence="5 6">
    <name type="scientific">Boothiomyces macroporosus</name>
    <dbReference type="NCBI Taxonomy" id="261099"/>
    <lineage>
        <taxon>Eukaryota</taxon>
        <taxon>Fungi</taxon>
        <taxon>Fungi incertae sedis</taxon>
        <taxon>Chytridiomycota</taxon>
        <taxon>Chytridiomycota incertae sedis</taxon>
        <taxon>Chytridiomycetes</taxon>
        <taxon>Rhizophydiales</taxon>
        <taxon>Terramycetaceae</taxon>
        <taxon>Boothiomyces</taxon>
    </lineage>
</organism>
<dbReference type="GO" id="GO:0022625">
    <property type="term" value="C:cytosolic large ribosomal subunit"/>
    <property type="evidence" value="ECO:0007669"/>
    <property type="project" value="InterPro"/>
</dbReference>
<comment type="caution">
    <text evidence="5">The sequence shown here is derived from an EMBL/GenBank/DDBJ whole genome shotgun (WGS) entry which is preliminary data.</text>
</comment>
<dbReference type="CDD" id="cd00427">
    <property type="entry name" value="Ribosomal_L29_HIP"/>
    <property type="match status" value="1"/>
</dbReference>
<dbReference type="InterPro" id="IPR036049">
    <property type="entry name" value="Ribosomal_uL29_sf"/>
</dbReference>
<dbReference type="GO" id="GO:0003729">
    <property type="term" value="F:mRNA binding"/>
    <property type="evidence" value="ECO:0007669"/>
    <property type="project" value="TreeGrafter"/>
</dbReference>
<dbReference type="GO" id="GO:0000463">
    <property type="term" value="P:maturation of LSU-rRNA from tricistronic rRNA transcript (SSU-rRNA, 5.8S rRNA, LSU-rRNA)"/>
    <property type="evidence" value="ECO:0007669"/>
    <property type="project" value="InterPro"/>
</dbReference>
<dbReference type="Proteomes" id="UP001210925">
    <property type="component" value="Unassembled WGS sequence"/>
</dbReference>